<name>A0A7J9ACP1_9ROSI</name>
<dbReference type="AlphaFoldDB" id="A0A7J9ACP1"/>
<dbReference type="Proteomes" id="UP000593574">
    <property type="component" value="Unassembled WGS sequence"/>
</dbReference>
<accession>A0A7J9ACP1</accession>
<keyword evidence="2" id="KW-1185">Reference proteome</keyword>
<proteinExistence type="predicted"/>
<reference evidence="1 2" key="1">
    <citation type="journal article" date="2019" name="Genome Biol. Evol.">
        <title>Insights into the evolution of the New World diploid cottons (Gossypium, subgenus Houzingenia) based on genome sequencing.</title>
        <authorList>
            <person name="Grover C.E."/>
            <person name="Arick M.A. 2nd"/>
            <person name="Thrash A."/>
            <person name="Conover J.L."/>
            <person name="Sanders W.S."/>
            <person name="Peterson D.G."/>
            <person name="Frelichowski J.E."/>
            <person name="Scheffler J.A."/>
            <person name="Scheffler B.E."/>
            <person name="Wendel J.F."/>
        </authorList>
    </citation>
    <scope>NUCLEOTIDE SEQUENCE [LARGE SCALE GENOMIC DNA]</scope>
    <source>
        <strain evidence="1">4</strain>
        <tissue evidence="1">Leaf</tissue>
    </source>
</reference>
<dbReference type="EMBL" id="JABEZV010000009">
    <property type="protein sequence ID" value="MBA0721817.1"/>
    <property type="molecule type" value="Genomic_DNA"/>
</dbReference>
<comment type="caution">
    <text evidence="1">The sequence shown here is derived from an EMBL/GenBank/DDBJ whole genome shotgun (WGS) entry which is preliminary data.</text>
</comment>
<feature type="non-terminal residue" evidence="1">
    <location>
        <position position="31"/>
    </location>
</feature>
<evidence type="ECO:0000313" key="2">
    <source>
        <dbReference type="Proteomes" id="UP000593574"/>
    </source>
</evidence>
<gene>
    <name evidence="1" type="ORF">Golax_009321</name>
</gene>
<protein>
    <submittedName>
        <fullName evidence="1">Uncharacterized protein</fullName>
    </submittedName>
</protein>
<organism evidence="1 2">
    <name type="scientific">Gossypium laxum</name>
    <dbReference type="NCBI Taxonomy" id="34288"/>
    <lineage>
        <taxon>Eukaryota</taxon>
        <taxon>Viridiplantae</taxon>
        <taxon>Streptophyta</taxon>
        <taxon>Embryophyta</taxon>
        <taxon>Tracheophyta</taxon>
        <taxon>Spermatophyta</taxon>
        <taxon>Magnoliopsida</taxon>
        <taxon>eudicotyledons</taxon>
        <taxon>Gunneridae</taxon>
        <taxon>Pentapetalae</taxon>
        <taxon>rosids</taxon>
        <taxon>malvids</taxon>
        <taxon>Malvales</taxon>
        <taxon>Malvaceae</taxon>
        <taxon>Malvoideae</taxon>
        <taxon>Gossypium</taxon>
    </lineage>
</organism>
<sequence length="31" mass="3755">MAVWGRGRDLSTFWVKETSREDDPFIQKDQR</sequence>
<evidence type="ECO:0000313" key="1">
    <source>
        <dbReference type="EMBL" id="MBA0721817.1"/>
    </source>
</evidence>